<dbReference type="EMBL" id="CP097503">
    <property type="protein sequence ID" value="URD79868.1"/>
    <property type="molecule type" value="Genomic_DNA"/>
</dbReference>
<dbReference type="Proteomes" id="UP001055439">
    <property type="component" value="Chromosome 10"/>
</dbReference>
<evidence type="ECO:0000313" key="1">
    <source>
        <dbReference type="EMBL" id="URD79868.1"/>
    </source>
</evidence>
<sequence>MAMLTYYFSSFGVPIDALSMIQGQLQGTTAPILIAGGRKLDAEVRTLEDEKFALLDQLVFLEGLLDPSCRRGFVKRTPPNRELFC</sequence>
<keyword evidence="2" id="KW-1185">Reference proteome</keyword>
<evidence type="ECO:0000313" key="2">
    <source>
        <dbReference type="Proteomes" id="UP001055439"/>
    </source>
</evidence>
<protein>
    <submittedName>
        <fullName evidence="1">Calcineurin-like phosphoesterase</fullName>
    </submittedName>
</protein>
<dbReference type="AlphaFoldDB" id="A0A9E7EMM6"/>
<reference evidence="1" key="1">
    <citation type="submission" date="2022-05" db="EMBL/GenBank/DDBJ databases">
        <title>The Musa troglodytarum L. genome provides insights into the mechanism of non-climacteric behaviour and enrichment of carotenoids.</title>
        <authorList>
            <person name="Wang J."/>
        </authorList>
    </citation>
    <scope>NUCLEOTIDE SEQUENCE</scope>
    <source>
        <tissue evidence="1">Leaf</tissue>
    </source>
</reference>
<name>A0A9E7EMM6_9LILI</name>
<dbReference type="OrthoDB" id="45007at2759"/>
<organism evidence="1 2">
    <name type="scientific">Musa troglodytarum</name>
    <name type="common">fe'i banana</name>
    <dbReference type="NCBI Taxonomy" id="320322"/>
    <lineage>
        <taxon>Eukaryota</taxon>
        <taxon>Viridiplantae</taxon>
        <taxon>Streptophyta</taxon>
        <taxon>Embryophyta</taxon>
        <taxon>Tracheophyta</taxon>
        <taxon>Spermatophyta</taxon>
        <taxon>Magnoliopsida</taxon>
        <taxon>Liliopsida</taxon>
        <taxon>Zingiberales</taxon>
        <taxon>Musaceae</taxon>
        <taxon>Musa</taxon>
    </lineage>
</organism>
<accession>A0A9E7EMM6</accession>
<gene>
    <name evidence="1" type="ORF">MUK42_02423</name>
</gene>
<proteinExistence type="predicted"/>